<accession>A0A3B0WA84</accession>
<dbReference type="EMBL" id="UOFA01000388">
    <property type="protein sequence ID" value="VAW48132.1"/>
    <property type="molecule type" value="Genomic_DNA"/>
</dbReference>
<evidence type="ECO:0000313" key="1">
    <source>
        <dbReference type="EMBL" id="VAW48132.1"/>
    </source>
</evidence>
<name>A0A3B0WA84_9ZZZZ</name>
<organism evidence="1">
    <name type="scientific">hydrothermal vent metagenome</name>
    <dbReference type="NCBI Taxonomy" id="652676"/>
    <lineage>
        <taxon>unclassified sequences</taxon>
        <taxon>metagenomes</taxon>
        <taxon>ecological metagenomes</taxon>
    </lineage>
</organism>
<proteinExistence type="predicted"/>
<gene>
    <name evidence="1" type="ORF">MNBD_GAMMA02-1288</name>
</gene>
<evidence type="ECO:0008006" key="2">
    <source>
        <dbReference type="Google" id="ProtNLM"/>
    </source>
</evidence>
<dbReference type="AlphaFoldDB" id="A0A3B0WA84"/>
<reference evidence="1" key="1">
    <citation type="submission" date="2018-06" db="EMBL/GenBank/DDBJ databases">
        <authorList>
            <person name="Zhirakovskaya E."/>
        </authorList>
    </citation>
    <scope>NUCLEOTIDE SEQUENCE</scope>
</reference>
<protein>
    <recommendedName>
        <fullName evidence="2">DUF4398 domain-containing protein</fullName>
    </recommendedName>
</protein>
<sequence length="150" mass="17017">MKKQIISKSKAFNKLIKAFISRYEAKRHLIVLNLAFLAVITGCGSPGATKIDDNSYYQLEDEVAVLINSSVADAAPLEMKFIQQKLQLAKQAKADRKRGLEAQYTEQIHADIKIAKLRAELNQKNNQLLNKRDQVSAAQVYQMELQERLQ</sequence>